<keyword evidence="3" id="KW-1185">Reference proteome</keyword>
<accession>A0ABS0Y026</accession>
<protein>
    <recommendedName>
        <fullName evidence="1">DUF6894 domain-containing protein</fullName>
    </recommendedName>
</protein>
<evidence type="ECO:0000313" key="2">
    <source>
        <dbReference type="EMBL" id="MBJ6125626.1"/>
    </source>
</evidence>
<comment type="caution">
    <text evidence="2">The sequence shown here is derived from an EMBL/GenBank/DDBJ whole genome shotgun (WGS) entry which is preliminary data.</text>
</comment>
<reference evidence="3" key="1">
    <citation type="submission" date="2020-12" db="EMBL/GenBank/DDBJ databases">
        <title>Hymenobacter sp.</title>
        <authorList>
            <person name="Kim M.K."/>
        </authorList>
    </citation>
    <scope>NUCLEOTIDE SEQUENCE [LARGE SCALE GENOMIC DNA]</scope>
    <source>
        <strain evidence="3">BT325</strain>
    </source>
</reference>
<proteinExistence type="predicted"/>
<dbReference type="EMBL" id="JAELXT010000007">
    <property type="protein sequence ID" value="MBJ6125626.1"/>
    <property type="molecule type" value="Genomic_DNA"/>
</dbReference>
<gene>
    <name evidence="2" type="ORF">JAO75_09395</name>
</gene>
<evidence type="ECO:0000313" key="3">
    <source>
        <dbReference type="Proteomes" id="UP000620670"/>
    </source>
</evidence>
<evidence type="ECO:0000259" key="1">
    <source>
        <dbReference type="Pfam" id="PF21834"/>
    </source>
</evidence>
<dbReference type="Pfam" id="PF21834">
    <property type="entry name" value="DUF6894"/>
    <property type="match status" value="1"/>
</dbReference>
<dbReference type="InterPro" id="IPR054189">
    <property type="entry name" value="DUF6894"/>
</dbReference>
<sequence>MPRFFFHVRCRSETLSYDDLGVDFPDAVTAHNEALRAARDLDGVFVTWDRNPHDCTIEDENAAGELVFSVSFGAIFTGHAKPFDPHV</sequence>
<name>A0ABS0Y026_9HYPH</name>
<organism evidence="2 3">
    <name type="scientific">Microvirga splendida</name>
    <dbReference type="NCBI Taxonomy" id="2795727"/>
    <lineage>
        <taxon>Bacteria</taxon>
        <taxon>Pseudomonadati</taxon>
        <taxon>Pseudomonadota</taxon>
        <taxon>Alphaproteobacteria</taxon>
        <taxon>Hyphomicrobiales</taxon>
        <taxon>Methylobacteriaceae</taxon>
        <taxon>Microvirga</taxon>
    </lineage>
</organism>
<dbReference type="Proteomes" id="UP000620670">
    <property type="component" value="Unassembled WGS sequence"/>
</dbReference>
<feature type="domain" description="DUF6894" evidence="1">
    <location>
        <begin position="3"/>
        <end position="72"/>
    </location>
</feature>
<dbReference type="RefSeq" id="WP_199048593.1">
    <property type="nucleotide sequence ID" value="NZ_JAELXT010000007.1"/>
</dbReference>